<evidence type="ECO:0000256" key="1">
    <source>
        <dbReference type="SAM" id="MobiDB-lite"/>
    </source>
</evidence>
<proteinExistence type="predicted"/>
<dbReference type="AlphaFoldDB" id="A0A165Z0W4"/>
<sequence length="526" mass="59163">MALPATRSAITHLELVRLLLQELDERRVAVRGALDAALMHVASSRAELASLDARHDALLADICVQQSLLMRSIIGAFPVELLRAIFLELTTAQEDDLVTADLYYAYSPDRARTPFYLAAVSSRWRQVALHTPELWTYIGVPNIVNATRRQALGYYRYVKLALKRSQRSSHLVPGHPLYVVLPWDDEAASWHDSEYYQKILDAVGRHAYRWAWFDASFPKGFGPEQATVFIRSTPLLERVSLMRHNDDSMFPWSEASPAYFPDCPQLQYFDAETLFFRPTTALPRLASLTIAIATTGVSFDVVWGILRLTPHLSALHISFDRSDIVHTLPPTPPIALPNVACLTVYGYKDTFYAWAAGVSLPGVSTLRCSTTFGVQPAHPFFANITAVVIDSDTETCPISADRPRELRQLVRLRTLTIRHSDSIQGSFFRAARSPNECWKDLSNIVFDDAGLTDDAARELIEFLRTREAHGASPLSMHIGPCDIPSWLEVELRRILGDRCYIHPQTSHPFDSSDTESDDSNQHENDE</sequence>
<reference evidence="2 3" key="1">
    <citation type="journal article" date="2016" name="Mol. Biol. Evol.">
        <title>Comparative Genomics of Early-Diverging Mushroom-Forming Fungi Provides Insights into the Origins of Lignocellulose Decay Capabilities.</title>
        <authorList>
            <person name="Nagy L.G."/>
            <person name="Riley R."/>
            <person name="Tritt A."/>
            <person name="Adam C."/>
            <person name="Daum C."/>
            <person name="Floudas D."/>
            <person name="Sun H."/>
            <person name="Yadav J.S."/>
            <person name="Pangilinan J."/>
            <person name="Larsson K.H."/>
            <person name="Matsuura K."/>
            <person name="Barry K."/>
            <person name="Labutti K."/>
            <person name="Kuo R."/>
            <person name="Ohm R.A."/>
            <person name="Bhattacharya S.S."/>
            <person name="Shirouzu T."/>
            <person name="Yoshinaga Y."/>
            <person name="Martin F.M."/>
            <person name="Grigoriev I.V."/>
            <person name="Hibbett D.S."/>
        </authorList>
    </citation>
    <scope>NUCLEOTIDE SEQUENCE [LARGE SCALE GENOMIC DNA]</scope>
    <source>
        <strain evidence="2 3">HHB12029</strain>
    </source>
</reference>
<organism evidence="2 3">
    <name type="scientific">Exidia glandulosa HHB12029</name>
    <dbReference type="NCBI Taxonomy" id="1314781"/>
    <lineage>
        <taxon>Eukaryota</taxon>
        <taxon>Fungi</taxon>
        <taxon>Dikarya</taxon>
        <taxon>Basidiomycota</taxon>
        <taxon>Agaricomycotina</taxon>
        <taxon>Agaricomycetes</taxon>
        <taxon>Auriculariales</taxon>
        <taxon>Exidiaceae</taxon>
        <taxon>Exidia</taxon>
    </lineage>
</organism>
<dbReference type="OrthoDB" id="2878249at2759"/>
<dbReference type="InParanoid" id="A0A165Z0W4"/>
<accession>A0A165Z0W4</accession>
<gene>
    <name evidence="2" type="ORF">EXIGLDRAFT_783871</name>
</gene>
<evidence type="ECO:0000313" key="3">
    <source>
        <dbReference type="Proteomes" id="UP000077266"/>
    </source>
</evidence>
<protein>
    <submittedName>
        <fullName evidence="2">Uncharacterized protein</fullName>
    </submittedName>
</protein>
<name>A0A165Z0W4_EXIGL</name>
<feature type="region of interest" description="Disordered" evidence="1">
    <location>
        <begin position="505"/>
        <end position="526"/>
    </location>
</feature>
<evidence type="ECO:0000313" key="2">
    <source>
        <dbReference type="EMBL" id="KZV78409.1"/>
    </source>
</evidence>
<dbReference type="Proteomes" id="UP000077266">
    <property type="component" value="Unassembled WGS sequence"/>
</dbReference>
<keyword evidence="3" id="KW-1185">Reference proteome</keyword>
<dbReference type="EMBL" id="KV426912">
    <property type="protein sequence ID" value="KZV78409.1"/>
    <property type="molecule type" value="Genomic_DNA"/>
</dbReference>